<dbReference type="InterPro" id="IPR004299">
    <property type="entry name" value="MBOAT_fam"/>
</dbReference>
<dbReference type="GO" id="GO:0016020">
    <property type="term" value="C:membrane"/>
    <property type="evidence" value="ECO:0000318"/>
    <property type="project" value="GO_Central"/>
</dbReference>
<keyword evidence="10" id="KW-0443">Lipid metabolism</keyword>
<protein>
    <recommendedName>
        <fullName evidence="18">Lysophospholipid acyltransferase 5</fullName>
        <ecNumber evidence="16">2.3.1.23</ecNumber>
        <ecNumber evidence="17">2.3.1.n6</ecNumber>
    </recommendedName>
</protein>
<keyword evidence="13" id="KW-1208">Phospholipid metabolism</keyword>
<dbReference type="PhylomeDB" id="B3RZH4"/>
<dbReference type="GO" id="GO:0030258">
    <property type="term" value="P:lipid modification"/>
    <property type="evidence" value="ECO:0000318"/>
    <property type="project" value="GO_Central"/>
</dbReference>
<dbReference type="HOGENOM" id="CLU_011340_6_0_1"/>
<keyword evidence="7 19" id="KW-0812">Transmembrane</keyword>
<comment type="pathway">
    <text evidence="15">Phospholipid metabolism.</text>
</comment>
<keyword evidence="5" id="KW-0444">Lipid biosynthesis</keyword>
<evidence type="ECO:0000256" key="1">
    <source>
        <dbReference type="ARBA" id="ARBA00004141"/>
    </source>
</evidence>
<dbReference type="PANTHER" id="PTHR13906">
    <property type="entry name" value="PORCUPINE"/>
    <property type="match status" value="1"/>
</dbReference>
<name>B3RZH4_TRIAD</name>
<dbReference type="GeneID" id="6754945"/>
<dbReference type="Proteomes" id="UP000009022">
    <property type="component" value="Unassembled WGS sequence"/>
</dbReference>
<reference evidence="20 21" key="1">
    <citation type="journal article" date="2008" name="Nature">
        <title>The Trichoplax genome and the nature of placozoans.</title>
        <authorList>
            <person name="Srivastava M."/>
            <person name="Begovic E."/>
            <person name="Chapman J."/>
            <person name="Putnam N.H."/>
            <person name="Hellsten U."/>
            <person name="Kawashima T."/>
            <person name="Kuo A."/>
            <person name="Mitros T."/>
            <person name="Salamov A."/>
            <person name="Carpenter M.L."/>
            <person name="Signorovitch A.Y."/>
            <person name="Moreno M.A."/>
            <person name="Kamm K."/>
            <person name="Grimwood J."/>
            <person name="Schmutz J."/>
            <person name="Shapiro H."/>
            <person name="Grigoriev I.V."/>
            <person name="Buss L.W."/>
            <person name="Schierwater B."/>
            <person name="Dellaporta S.L."/>
            <person name="Rokhsar D.S."/>
        </authorList>
    </citation>
    <scope>NUCLEOTIDE SEQUENCE [LARGE SCALE GENOMIC DNA]</scope>
    <source>
        <strain evidence="20 21">Grell-BS-1999</strain>
    </source>
</reference>
<accession>B3RZH4</accession>
<feature type="transmembrane region" description="Helical" evidence="19">
    <location>
        <begin position="354"/>
        <end position="376"/>
    </location>
</feature>
<evidence type="ECO:0000256" key="18">
    <source>
        <dbReference type="ARBA" id="ARBA00039721"/>
    </source>
</evidence>
<dbReference type="PANTHER" id="PTHR13906:SF14">
    <property type="entry name" value="LYSOPHOSPHOLIPID ACYLTRANSFERASE 5"/>
    <property type="match status" value="1"/>
</dbReference>
<keyword evidence="8" id="KW-0256">Endoplasmic reticulum</keyword>
<evidence type="ECO:0000256" key="4">
    <source>
        <dbReference type="ARBA" id="ARBA00010323"/>
    </source>
</evidence>
<dbReference type="GO" id="GO:0047184">
    <property type="term" value="F:1-acylglycerophosphocholine O-acyltransferase activity"/>
    <property type="evidence" value="ECO:0000318"/>
    <property type="project" value="GO_Central"/>
</dbReference>
<evidence type="ECO:0000256" key="5">
    <source>
        <dbReference type="ARBA" id="ARBA00022516"/>
    </source>
</evidence>
<dbReference type="GO" id="GO:0036152">
    <property type="term" value="P:phosphatidylethanolamine acyl-chain remodeling"/>
    <property type="evidence" value="ECO:0000318"/>
    <property type="project" value="GO_Central"/>
</dbReference>
<evidence type="ECO:0000256" key="16">
    <source>
        <dbReference type="ARBA" id="ARBA00026120"/>
    </source>
</evidence>
<dbReference type="GO" id="GO:0006656">
    <property type="term" value="P:phosphatidylcholine biosynthetic process"/>
    <property type="evidence" value="ECO:0000318"/>
    <property type="project" value="GO_Central"/>
</dbReference>
<dbReference type="EMBL" id="DS985246">
    <property type="protein sequence ID" value="EDV24206.1"/>
    <property type="molecule type" value="Genomic_DNA"/>
</dbReference>
<evidence type="ECO:0000256" key="2">
    <source>
        <dbReference type="ARBA" id="ARBA00004240"/>
    </source>
</evidence>
<dbReference type="CTD" id="6754945"/>
<comment type="pathway">
    <text evidence="3">Lipid metabolism; phospholipid metabolism.</text>
</comment>
<feature type="transmembrane region" description="Helical" evidence="19">
    <location>
        <begin position="453"/>
        <end position="472"/>
    </location>
</feature>
<feature type="transmembrane region" description="Helical" evidence="19">
    <location>
        <begin position="52"/>
        <end position="71"/>
    </location>
</feature>
<dbReference type="OrthoDB" id="5974730at2759"/>
<gene>
    <name evidence="20" type="ORF">TRIADDRAFT_57453</name>
</gene>
<dbReference type="EC" id="2.3.1.23" evidence="16"/>
<feature type="transmembrane region" description="Helical" evidence="19">
    <location>
        <begin position="484"/>
        <end position="504"/>
    </location>
</feature>
<dbReference type="InterPro" id="IPR049941">
    <property type="entry name" value="LPLAT_7/PORCN-like"/>
</dbReference>
<keyword evidence="11 19" id="KW-0472">Membrane</keyword>
<dbReference type="EC" id="2.3.1.n6" evidence="17"/>
<sequence length="526" mass="60102">MATVEDFMNQIGDAAGLPLLGVKLLVCLIAGYPLGLIHRLIFIRTSASIQHIFFTIVGIGIARFCFGNDFVHSLANIIINYILLSALGGTSLSVALAFIIHMGYLLGGYYYYATDDYDIDWTTAHCVLTLKLIAVVFDRYDGAQDEAKLNEEQKWRCLKETPSLLEMLGHAYFFGGFLVGPQISMSRYLKFTSGSLLRNAPQSPFSSVLPATIRIVTGFVYMGVYSVVSSYGAPDYMLTTEFAVCSLLSIFLNSPEWYRLIYPYICVRTQFVRYVSAWLLAESSCMMSGISYNEKGTNFYSKWNAMANVRLRILETAYTVKHLIQSFNINTNRWGVSYIYKRLRFLGNTMLSQLALLYFLAIWHGLYIGYFVAFTIELADVFMENELSCYEPEVFRCPKIVLLETNETNKQILENVNFLFFYQSVRILAILLETEKTSELPFFTRLCVNAFHCFRSFYFLGIGFAAFSLITYEKTVQAFKNIGYAPLVIFGIWTIWYIVFNAIAANKLRRQKAKELKDKVFFKSRS</sequence>
<dbReference type="KEGG" id="tad:TRIADDRAFT_57453"/>
<evidence type="ECO:0000256" key="14">
    <source>
        <dbReference type="ARBA" id="ARBA00023315"/>
    </source>
</evidence>
<evidence type="ECO:0000256" key="17">
    <source>
        <dbReference type="ARBA" id="ARBA00038923"/>
    </source>
</evidence>
<evidence type="ECO:0000256" key="9">
    <source>
        <dbReference type="ARBA" id="ARBA00022989"/>
    </source>
</evidence>
<evidence type="ECO:0000256" key="6">
    <source>
        <dbReference type="ARBA" id="ARBA00022679"/>
    </source>
</evidence>
<feature type="transmembrane region" description="Helical" evidence="19">
    <location>
        <begin position="77"/>
        <end position="100"/>
    </location>
</feature>
<organism evidence="20 21">
    <name type="scientific">Trichoplax adhaerens</name>
    <name type="common">Trichoplax reptans</name>
    <dbReference type="NCBI Taxonomy" id="10228"/>
    <lineage>
        <taxon>Eukaryota</taxon>
        <taxon>Metazoa</taxon>
        <taxon>Placozoa</taxon>
        <taxon>Uniplacotomia</taxon>
        <taxon>Trichoplacea</taxon>
        <taxon>Trichoplacidae</taxon>
        <taxon>Trichoplax</taxon>
    </lineage>
</organism>
<evidence type="ECO:0000313" key="21">
    <source>
        <dbReference type="Proteomes" id="UP000009022"/>
    </source>
</evidence>
<evidence type="ECO:0000256" key="7">
    <source>
        <dbReference type="ARBA" id="ARBA00022692"/>
    </source>
</evidence>
<keyword evidence="9 19" id="KW-1133">Transmembrane helix</keyword>
<evidence type="ECO:0000256" key="15">
    <source>
        <dbReference type="ARBA" id="ARBA00025707"/>
    </source>
</evidence>
<comment type="similarity">
    <text evidence="4">Belongs to the membrane-bound acyltransferase family.</text>
</comment>
<evidence type="ECO:0000256" key="11">
    <source>
        <dbReference type="ARBA" id="ARBA00023136"/>
    </source>
</evidence>
<keyword evidence="14" id="KW-0012">Acyltransferase</keyword>
<feature type="transmembrane region" description="Helical" evidence="19">
    <location>
        <begin position="20"/>
        <end position="40"/>
    </location>
</feature>
<keyword evidence="21" id="KW-1185">Reference proteome</keyword>
<evidence type="ECO:0000256" key="13">
    <source>
        <dbReference type="ARBA" id="ARBA00023264"/>
    </source>
</evidence>
<keyword evidence="12" id="KW-0594">Phospholipid biosynthesis</keyword>
<evidence type="ECO:0000256" key="8">
    <source>
        <dbReference type="ARBA" id="ARBA00022824"/>
    </source>
</evidence>
<evidence type="ECO:0000313" key="20">
    <source>
        <dbReference type="EMBL" id="EDV24206.1"/>
    </source>
</evidence>
<dbReference type="AlphaFoldDB" id="B3RZH4"/>
<dbReference type="OMA" id="MISQGFE"/>
<dbReference type="GO" id="GO:0071617">
    <property type="term" value="F:lysophospholipid acyltransferase activity"/>
    <property type="evidence" value="ECO:0000318"/>
    <property type="project" value="GO_Central"/>
</dbReference>
<dbReference type="GO" id="GO:0005783">
    <property type="term" value="C:endoplasmic reticulum"/>
    <property type="evidence" value="ECO:0007669"/>
    <property type="project" value="UniProtKB-SubCell"/>
</dbReference>
<evidence type="ECO:0000256" key="3">
    <source>
        <dbReference type="ARBA" id="ARBA00005074"/>
    </source>
</evidence>
<keyword evidence="6" id="KW-0808">Transferase</keyword>
<dbReference type="InParanoid" id="B3RZH4"/>
<proteinExistence type="inferred from homology"/>
<comment type="subcellular location">
    <subcellularLocation>
        <location evidence="2">Endoplasmic reticulum</location>
    </subcellularLocation>
    <subcellularLocation>
        <location evidence="1">Membrane</location>
        <topology evidence="1">Multi-pass membrane protein</topology>
    </subcellularLocation>
</comment>
<dbReference type="FunCoup" id="B3RZH4">
    <property type="interactions" value="583"/>
</dbReference>
<dbReference type="eggNOG" id="KOG2705">
    <property type="taxonomic scope" value="Eukaryota"/>
</dbReference>
<evidence type="ECO:0000256" key="19">
    <source>
        <dbReference type="SAM" id="Phobius"/>
    </source>
</evidence>
<evidence type="ECO:0000256" key="10">
    <source>
        <dbReference type="ARBA" id="ARBA00023098"/>
    </source>
</evidence>
<dbReference type="RefSeq" id="XP_002113732.1">
    <property type="nucleotide sequence ID" value="XM_002113696.1"/>
</dbReference>
<dbReference type="STRING" id="10228.B3RZH4"/>
<evidence type="ECO:0000256" key="12">
    <source>
        <dbReference type="ARBA" id="ARBA00023209"/>
    </source>
</evidence>
<dbReference type="Pfam" id="PF03062">
    <property type="entry name" value="MBOAT"/>
    <property type="match status" value="1"/>
</dbReference>